<sequence>MLKEFLKGDEGAVTYRNVEVEFIHGRKATMTIYNDGEEVDKIVLSEYESEGQEAMHKLFQEKGFEQLTGEELSLKIEMRDEKQREADEKKEALRRQHREEMARKQEEERRKQEAESKEEL</sequence>
<evidence type="ECO:0000313" key="3">
    <source>
        <dbReference type="Proteomes" id="UP001054902"/>
    </source>
</evidence>
<reference evidence="2 3" key="1">
    <citation type="journal article" date="2021" name="Sci. Rep.">
        <title>The genome of the diatom Chaetoceros tenuissimus carries an ancient integrated fragment of an extant virus.</title>
        <authorList>
            <person name="Hongo Y."/>
            <person name="Kimura K."/>
            <person name="Takaki Y."/>
            <person name="Yoshida Y."/>
            <person name="Baba S."/>
            <person name="Kobayashi G."/>
            <person name="Nagasaki K."/>
            <person name="Hano T."/>
            <person name="Tomaru Y."/>
        </authorList>
    </citation>
    <scope>NUCLEOTIDE SEQUENCE [LARGE SCALE GENOMIC DNA]</scope>
    <source>
        <strain evidence="2 3">NIES-3715</strain>
    </source>
</reference>
<gene>
    <name evidence="2" type="ORF">CTEN210_15093</name>
</gene>
<evidence type="ECO:0000256" key="1">
    <source>
        <dbReference type="SAM" id="MobiDB-lite"/>
    </source>
</evidence>
<dbReference type="EMBL" id="BLLK01000062">
    <property type="protein sequence ID" value="GFH58617.1"/>
    <property type="molecule type" value="Genomic_DNA"/>
</dbReference>
<protein>
    <recommendedName>
        <fullName evidence="4">Selenoprotein F/M domain-containing protein</fullName>
    </recommendedName>
</protein>
<evidence type="ECO:0008006" key="4">
    <source>
        <dbReference type="Google" id="ProtNLM"/>
    </source>
</evidence>
<dbReference type="InterPro" id="IPR038219">
    <property type="entry name" value="Sep15/SelM_sf"/>
</dbReference>
<accession>A0AAD3D644</accession>
<evidence type="ECO:0000313" key="2">
    <source>
        <dbReference type="EMBL" id="GFH58617.1"/>
    </source>
</evidence>
<name>A0AAD3D644_9STRA</name>
<feature type="region of interest" description="Disordered" evidence="1">
    <location>
        <begin position="78"/>
        <end position="120"/>
    </location>
</feature>
<comment type="caution">
    <text evidence="2">The sequence shown here is derived from an EMBL/GenBank/DDBJ whole genome shotgun (WGS) entry which is preliminary data.</text>
</comment>
<proteinExistence type="predicted"/>
<dbReference type="AlphaFoldDB" id="A0AAD3D644"/>
<dbReference type="Proteomes" id="UP001054902">
    <property type="component" value="Unassembled WGS sequence"/>
</dbReference>
<dbReference type="Gene3D" id="3.40.30.50">
    <property type="entry name" value="Sep15/SelM thioredoxin-like domain, active-site redox motif"/>
    <property type="match status" value="1"/>
</dbReference>
<keyword evidence="3" id="KW-1185">Reference proteome</keyword>
<organism evidence="2 3">
    <name type="scientific">Chaetoceros tenuissimus</name>
    <dbReference type="NCBI Taxonomy" id="426638"/>
    <lineage>
        <taxon>Eukaryota</taxon>
        <taxon>Sar</taxon>
        <taxon>Stramenopiles</taxon>
        <taxon>Ochrophyta</taxon>
        <taxon>Bacillariophyta</taxon>
        <taxon>Coscinodiscophyceae</taxon>
        <taxon>Chaetocerotophycidae</taxon>
        <taxon>Chaetocerotales</taxon>
        <taxon>Chaetocerotaceae</taxon>
        <taxon>Chaetoceros</taxon>
    </lineage>
</organism>